<keyword evidence="1" id="KW-0812">Transmembrane</keyword>
<accession>A0A644V6P5</accession>
<sequence>MTQEPARVNHPKLICTAIGLAMGIAVFVLSLMHKIQPESAILMLSIGVSLYGAALLLFNK</sequence>
<proteinExistence type="predicted"/>
<protein>
    <submittedName>
        <fullName evidence="2">Uncharacterized protein</fullName>
    </submittedName>
</protein>
<gene>
    <name evidence="2" type="ORF">SDC9_32690</name>
</gene>
<comment type="caution">
    <text evidence="2">The sequence shown here is derived from an EMBL/GenBank/DDBJ whole genome shotgun (WGS) entry which is preliminary data.</text>
</comment>
<reference evidence="2" key="1">
    <citation type="submission" date="2019-08" db="EMBL/GenBank/DDBJ databases">
        <authorList>
            <person name="Kucharzyk K."/>
            <person name="Murdoch R.W."/>
            <person name="Higgins S."/>
            <person name="Loffler F."/>
        </authorList>
    </citation>
    <scope>NUCLEOTIDE SEQUENCE</scope>
</reference>
<evidence type="ECO:0000256" key="1">
    <source>
        <dbReference type="SAM" id="Phobius"/>
    </source>
</evidence>
<feature type="transmembrane region" description="Helical" evidence="1">
    <location>
        <begin position="12"/>
        <end position="33"/>
    </location>
</feature>
<name>A0A644V6P5_9ZZZZ</name>
<organism evidence="2">
    <name type="scientific">bioreactor metagenome</name>
    <dbReference type="NCBI Taxonomy" id="1076179"/>
    <lineage>
        <taxon>unclassified sequences</taxon>
        <taxon>metagenomes</taxon>
        <taxon>ecological metagenomes</taxon>
    </lineage>
</organism>
<dbReference type="EMBL" id="VSSQ01000226">
    <property type="protein sequence ID" value="MPL86705.1"/>
    <property type="molecule type" value="Genomic_DNA"/>
</dbReference>
<keyword evidence="1" id="KW-1133">Transmembrane helix</keyword>
<feature type="transmembrane region" description="Helical" evidence="1">
    <location>
        <begin position="39"/>
        <end position="58"/>
    </location>
</feature>
<dbReference type="AlphaFoldDB" id="A0A644V6P5"/>
<keyword evidence="1" id="KW-0472">Membrane</keyword>
<evidence type="ECO:0000313" key="2">
    <source>
        <dbReference type="EMBL" id="MPL86705.1"/>
    </source>
</evidence>